<dbReference type="GeneID" id="5144590"/>
<organism evidence="2 3">
    <name type="scientific">Methanocella arvoryzae (strain DSM 22066 / NBRC 105507 / MRE50)</name>
    <dbReference type="NCBI Taxonomy" id="351160"/>
    <lineage>
        <taxon>Archaea</taxon>
        <taxon>Methanobacteriati</taxon>
        <taxon>Methanobacteriota</taxon>
        <taxon>Stenosarchaea group</taxon>
        <taxon>Methanomicrobia</taxon>
        <taxon>Methanocellales</taxon>
        <taxon>Methanocellaceae</taxon>
        <taxon>Methanocella</taxon>
    </lineage>
</organism>
<evidence type="ECO:0000313" key="3">
    <source>
        <dbReference type="Proteomes" id="UP000000663"/>
    </source>
</evidence>
<gene>
    <name evidence="2" type="ORF">RCIX1107</name>
</gene>
<dbReference type="Gene3D" id="3.10.290.30">
    <property type="entry name" value="MM3350-like"/>
    <property type="match status" value="1"/>
</dbReference>
<dbReference type="RefSeq" id="WP_012036103.1">
    <property type="nucleotide sequence ID" value="NC_009464.1"/>
</dbReference>
<dbReference type="PANTHER" id="PTHR41878:SF1">
    <property type="entry name" value="TNPR PROTEIN"/>
    <property type="match status" value="1"/>
</dbReference>
<dbReference type="InterPro" id="IPR024047">
    <property type="entry name" value="MM3350-like_sf"/>
</dbReference>
<dbReference type="Proteomes" id="UP000000663">
    <property type="component" value="Chromosome"/>
</dbReference>
<protein>
    <recommendedName>
        <fullName evidence="1">Plasmid pRiA4b Orf3-like domain-containing protein</fullName>
    </recommendedName>
</protein>
<dbReference type="eggNOG" id="arCOG03560">
    <property type="taxonomic scope" value="Archaea"/>
</dbReference>
<dbReference type="Pfam" id="PF07929">
    <property type="entry name" value="PRiA4_ORF3"/>
    <property type="match status" value="1"/>
</dbReference>
<dbReference type="AlphaFoldDB" id="Q0W5C0"/>
<dbReference type="EMBL" id="AM114193">
    <property type="protein sequence ID" value="CAJ36423.1"/>
    <property type="molecule type" value="Genomic_DNA"/>
</dbReference>
<dbReference type="KEGG" id="rci:RCIX1107"/>
<keyword evidence="3" id="KW-1185">Reference proteome</keyword>
<name>Q0W5C0_METAR</name>
<accession>Q0W5C0</accession>
<feature type="domain" description="Plasmid pRiA4b Orf3-like" evidence="1">
    <location>
        <begin position="11"/>
        <end position="132"/>
    </location>
</feature>
<dbReference type="SUPFAM" id="SSF159941">
    <property type="entry name" value="MM3350-like"/>
    <property type="match status" value="1"/>
</dbReference>
<evidence type="ECO:0000313" key="2">
    <source>
        <dbReference type="EMBL" id="CAJ36423.1"/>
    </source>
</evidence>
<sequence>MKEAAEKRTRTYQLYMKLKGTSPPLWRRLKISGDSTLAELHSAIQCLMDWEEEHLHVFRIGRKEYGNKNYDEDVIDEKCAKIEKALKNVSEFTYVYDFRSEQVVKISVEAILPPEDLPYPVCTGGQRPGPGEYEMLWGDEEPPKRKRRPSFDPETANKCIASWAPNPYMLH</sequence>
<dbReference type="PANTHER" id="PTHR41878">
    <property type="entry name" value="LEXA REPRESSOR-RELATED"/>
    <property type="match status" value="1"/>
</dbReference>
<dbReference type="OrthoDB" id="129432at2157"/>
<dbReference type="InterPro" id="IPR012912">
    <property type="entry name" value="Plasmid_pRiA4b_Orf3-like"/>
</dbReference>
<reference evidence="2 3" key="1">
    <citation type="journal article" date="2006" name="Science">
        <title>Genome of rice cluster I archaea -- the key methane producers in the rice rhizosphere.</title>
        <authorList>
            <person name="Erkel C."/>
            <person name="Kube M."/>
            <person name="Reinhardt R."/>
            <person name="Liesack W."/>
        </authorList>
    </citation>
    <scope>NUCLEOTIDE SEQUENCE [LARGE SCALE GENOMIC DNA]</scope>
    <source>
        <strain evidence="3">DSM 22066 / NBRC 105507 / MRE50</strain>
    </source>
</reference>
<proteinExistence type="predicted"/>
<evidence type="ECO:0000259" key="1">
    <source>
        <dbReference type="Pfam" id="PF07929"/>
    </source>
</evidence>